<dbReference type="InterPro" id="IPR001709">
    <property type="entry name" value="Flavoprot_Pyr_Nucl_cyt_Rdtase"/>
</dbReference>
<evidence type="ECO:0000256" key="5">
    <source>
        <dbReference type="ARBA" id="ARBA00022827"/>
    </source>
</evidence>
<proteinExistence type="inferred from homology"/>
<reference evidence="10 11" key="1">
    <citation type="journal article" date="2017" name="BMC Genomics">
        <title>Whole-genome assembly of Babesia ovata and comparative genomics between closely related pathogens.</title>
        <authorList>
            <person name="Yamagishi J."/>
            <person name="Asada M."/>
            <person name="Hakimi H."/>
            <person name="Tanaka T.Q."/>
            <person name="Sugimoto C."/>
            <person name="Kawazu S."/>
        </authorList>
    </citation>
    <scope>NUCLEOTIDE SEQUENCE [LARGE SCALE GENOMIC DNA]</scope>
    <source>
        <strain evidence="10 11">Miyake</strain>
    </source>
</reference>
<dbReference type="OrthoDB" id="1688044at2759"/>
<dbReference type="Pfam" id="PF00175">
    <property type="entry name" value="NAD_binding_1"/>
    <property type="match status" value="1"/>
</dbReference>
<keyword evidence="5" id="KW-0274">FAD</keyword>
<dbReference type="InterPro" id="IPR039261">
    <property type="entry name" value="FNR_nucleotide-bd"/>
</dbReference>
<dbReference type="Proteomes" id="UP000236319">
    <property type="component" value="Unassembled WGS sequence"/>
</dbReference>
<accession>A0A2H6KB42</accession>
<dbReference type="RefSeq" id="XP_028866448.1">
    <property type="nucleotide sequence ID" value="XM_029010615.1"/>
</dbReference>
<comment type="similarity">
    <text evidence="2">Belongs to the ferredoxin--NADP reductase type 1 family.</text>
</comment>
<evidence type="ECO:0000256" key="3">
    <source>
        <dbReference type="ARBA" id="ARBA00013223"/>
    </source>
</evidence>
<evidence type="ECO:0000256" key="4">
    <source>
        <dbReference type="ARBA" id="ARBA00022630"/>
    </source>
</evidence>
<name>A0A2H6KB42_9APIC</name>
<dbReference type="PRINTS" id="PR00371">
    <property type="entry name" value="FPNCR"/>
</dbReference>
<gene>
    <name evidence="10" type="ORF">BOVATA_016980</name>
</gene>
<dbReference type="InterPro" id="IPR017938">
    <property type="entry name" value="Riboflavin_synthase-like_b-brl"/>
</dbReference>
<dbReference type="PANTHER" id="PTHR43314">
    <property type="match status" value="1"/>
</dbReference>
<comment type="cofactor">
    <cofactor evidence="1">
        <name>FAD</name>
        <dbReference type="ChEBI" id="CHEBI:57692"/>
    </cofactor>
</comment>
<sequence>MRGDVFTILLVLPDSGSVGYSFVFINNHRFVVPSQCYIKLNNGATSLSRQFHLGNAGPLRYTVKSPLECRISSVRYLGGNETDRSFHHIVIEHNGLYNFEPGQYCGVLPPGISERTNRPHPPRSYSLAPVLEEDGVDPKSCFSLGIRAPVIPPGSESLFRNICICSQFLSNAKPGTPVRITGPFGKFVLSPEDLQGKNNLMFIATGTGIVPCMGFLKSLLKAYTEGDKEFGNILLLFGIQTPSTLLYRSVLDDYVERLGGRFVYIPCYSRFGDESDRCYVQDKILKAQDIIKSMCCEGGRQCSIFVCGRKSMEKAVTSSLQTVFADMPQSDTILSNMKVEVYQ</sequence>
<dbReference type="EMBL" id="BDSA01000002">
    <property type="protein sequence ID" value="GBE60205.1"/>
    <property type="molecule type" value="Genomic_DNA"/>
</dbReference>
<evidence type="ECO:0000313" key="11">
    <source>
        <dbReference type="Proteomes" id="UP000236319"/>
    </source>
</evidence>
<keyword evidence="7" id="KW-0560">Oxidoreductase</keyword>
<evidence type="ECO:0000313" key="10">
    <source>
        <dbReference type="EMBL" id="GBE60205.1"/>
    </source>
</evidence>
<dbReference type="Gene3D" id="3.40.50.80">
    <property type="entry name" value="Nucleotide-binding domain of ferredoxin-NADP reductase (FNR) module"/>
    <property type="match status" value="1"/>
</dbReference>
<dbReference type="GeneID" id="39873975"/>
<evidence type="ECO:0000256" key="2">
    <source>
        <dbReference type="ARBA" id="ARBA00008312"/>
    </source>
</evidence>
<dbReference type="SUPFAM" id="SSF52343">
    <property type="entry name" value="Ferredoxin reductase-like, C-terminal NADP-linked domain"/>
    <property type="match status" value="1"/>
</dbReference>
<dbReference type="GO" id="GO:0004324">
    <property type="term" value="F:ferredoxin-NADP+ reductase activity"/>
    <property type="evidence" value="ECO:0007669"/>
    <property type="project" value="UniProtKB-EC"/>
</dbReference>
<dbReference type="SUPFAM" id="SSF63380">
    <property type="entry name" value="Riboflavin synthase domain-like"/>
    <property type="match status" value="1"/>
</dbReference>
<keyword evidence="4" id="KW-0285">Flavoprotein</keyword>
<dbReference type="InterPro" id="IPR017927">
    <property type="entry name" value="FAD-bd_FR_type"/>
</dbReference>
<dbReference type="EC" id="1.18.1.2" evidence="3"/>
<organism evidence="10 11">
    <name type="scientific">Babesia ovata</name>
    <dbReference type="NCBI Taxonomy" id="189622"/>
    <lineage>
        <taxon>Eukaryota</taxon>
        <taxon>Sar</taxon>
        <taxon>Alveolata</taxon>
        <taxon>Apicomplexa</taxon>
        <taxon>Aconoidasida</taxon>
        <taxon>Piroplasmida</taxon>
        <taxon>Babesiidae</taxon>
        <taxon>Babesia</taxon>
    </lineage>
</organism>
<evidence type="ECO:0000256" key="7">
    <source>
        <dbReference type="ARBA" id="ARBA00023002"/>
    </source>
</evidence>
<dbReference type="Gene3D" id="2.40.30.10">
    <property type="entry name" value="Translation factors"/>
    <property type="match status" value="1"/>
</dbReference>
<dbReference type="VEuPathDB" id="PiroplasmaDB:BOVATA_016980"/>
<evidence type="ECO:0000256" key="1">
    <source>
        <dbReference type="ARBA" id="ARBA00001974"/>
    </source>
</evidence>
<protein>
    <recommendedName>
        <fullName evidence="3">ferredoxin--NADP(+) reductase</fullName>
        <ecNumber evidence="3">1.18.1.2</ecNumber>
    </recommendedName>
</protein>
<dbReference type="AlphaFoldDB" id="A0A2H6KB42"/>
<keyword evidence="11" id="KW-1185">Reference proteome</keyword>
<evidence type="ECO:0000259" key="9">
    <source>
        <dbReference type="PROSITE" id="PS51384"/>
    </source>
</evidence>
<evidence type="ECO:0000256" key="8">
    <source>
        <dbReference type="ARBA" id="ARBA00047776"/>
    </source>
</evidence>
<dbReference type="InterPro" id="IPR001433">
    <property type="entry name" value="OxRdtase_FAD/NAD-bd"/>
</dbReference>
<comment type="caution">
    <text evidence="10">The sequence shown here is derived from an EMBL/GenBank/DDBJ whole genome shotgun (WGS) entry which is preliminary data.</text>
</comment>
<feature type="domain" description="FAD-binding FR-type" evidence="9">
    <location>
        <begin position="64"/>
        <end position="190"/>
    </location>
</feature>
<dbReference type="PROSITE" id="PS51384">
    <property type="entry name" value="FAD_FR"/>
    <property type="match status" value="1"/>
</dbReference>
<comment type="catalytic activity">
    <reaction evidence="8">
        <text>2 reduced [2Fe-2S]-[ferredoxin] + NADP(+) + H(+) = 2 oxidized [2Fe-2S]-[ferredoxin] + NADPH</text>
        <dbReference type="Rhea" id="RHEA:20125"/>
        <dbReference type="Rhea" id="RHEA-COMP:10000"/>
        <dbReference type="Rhea" id="RHEA-COMP:10001"/>
        <dbReference type="ChEBI" id="CHEBI:15378"/>
        <dbReference type="ChEBI" id="CHEBI:33737"/>
        <dbReference type="ChEBI" id="CHEBI:33738"/>
        <dbReference type="ChEBI" id="CHEBI:57783"/>
        <dbReference type="ChEBI" id="CHEBI:58349"/>
        <dbReference type="EC" id="1.18.1.2"/>
    </reaction>
</comment>
<keyword evidence="6" id="KW-0521">NADP</keyword>
<evidence type="ECO:0000256" key="6">
    <source>
        <dbReference type="ARBA" id="ARBA00022857"/>
    </source>
</evidence>
<dbReference type="InterPro" id="IPR015701">
    <property type="entry name" value="FNR"/>
</dbReference>